<dbReference type="PANTHER" id="PTHR42354:SF1">
    <property type="entry name" value="C2H2-TYPE DOMAIN-CONTAINING PROTEIN"/>
    <property type="match status" value="1"/>
</dbReference>
<evidence type="ECO:0000256" key="1">
    <source>
        <dbReference type="SAM" id="MobiDB-lite"/>
    </source>
</evidence>
<proteinExistence type="predicted"/>
<evidence type="ECO:0000313" key="2">
    <source>
        <dbReference type="EMBL" id="OCK75175.1"/>
    </source>
</evidence>
<sequence length="387" mass="43998">MEVLGIACGVSACFEICAKGYHLCKKLIKRNEERKMENQAAGFRRLEKSLRTSRSAIEHAYGTLRHHSNELDQRDERVLGDASPSLRRQLADEHDFLQLYVVDLLSSDNPHLNFENLISKSQRFRDACLNTLSELYRRTSGGQQTVGWHPVGPRPSRTLAHKPFIPLECGQDQRPEPRSSNTRNDDSGPQDAPESYEYCPLALQLRRDPSLELPYRFSSSSNLVCPSCNRFLRKRAFFYLCSTSSDYWAQLGFRFLVKSHLMRTLPLATSGSDARHHHSHSSQPSSHHNYHRSSHHSFPIPIPGYACPICPSTPPSTPPFPCAEKLLEHLESTHTLSELRQDPDIHQIPCGQWPGGRRIDRRLFGAGAGSACREEFTFAGQWVDWRV</sequence>
<dbReference type="Proteomes" id="UP000250266">
    <property type="component" value="Unassembled WGS sequence"/>
</dbReference>
<reference evidence="2 3" key="1">
    <citation type="journal article" date="2016" name="Nat. Commun.">
        <title>Ectomycorrhizal ecology is imprinted in the genome of the dominant symbiotic fungus Cenococcum geophilum.</title>
        <authorList>
            <consortium name="DOE Joint Genome Institute"/>
            <person name="Peter M."/>
            <person name="Kohler A."/>
            <person name="Ohm R.A."/>
            <person name="Kuo A."/>
            <person name="Krutzmann J."/>
            <person name="Morin E."/>
            <person name="Arend M."/>
            <person name="Barry K.W."/>
            <person name="Binder M."/>
            <person name="Choi C."/>
            <person name="Clum A."/>
            <person name="Copeland A."/>
            <person name="Grisel N."/>
            <person name="Haridas S."/>
            <person name="Kipfer T."/>
            <person name="LaButti K."/>
            <person name="Lindquist E."/>
            <person name="Lipzen A."/>
            <person name="Maire R."/>
            <person name="Meier B."/>
            <person name="Mihaltcheva S."/>
            <person name="Molinier V."/>
            <person name="Murat C."/>
            <person name="Poggeler S."/>
            <person name="Quandt C.A."/>
            <person name="Sperisen C."/>
            <person name="Tritt A."/>
            <person name="Tisserant E."/>
            <person name="Crous P.W."/>
            <person name="Henrissat B."/>
            <person name="Nehls U."/>
            <person name="Egli S."/>
            <person name="Spatafora J.W."/>
            <person name="Grigoriev I.V."/>
            <person name="Martin F.M."/>
        </authorList>
    </citation>
    <scope>NUCLEOTIDE SEQUENCE [LARGE SCALE GENOMIC DNA]</scope>
    <source>
        <strain evidence="2 3">CBS 459.81</strain>
    </source>
</reference>
<organism evidence="2 3">
    <name type="scientific">Lepidopterella palustris CBS 459.81</name>
    <dbReference type="NCBI Taxonomy" id="1314670"/>
    <lineage>
        <taxon>Eukaryota</taxon>
        <taxon>Fungi</taxon>
        <taxon>Dikarya</taxon>
        <taxon>Ascomycota</taxon>
        <taxon>Pezizomycotina</taxon>
        <taxon>Dothideomycetes</taxon>
        <taxon>Pleosporomycetidae</taxon>
        <taxon>Mytilinidiales</taxon>
        <taxon>Argynnaceae</taxon>
        <taxon>Lepidopterella</taxon>
    </lineage>
</organism>
<name>A0A8E2E0K0_9PEZI</name>
<feature type="region of interest" description="Disordered" evidence="1">
    <location>
        <begin position="270"/>
        <end position="295"/>
    </location>
</feature>
<evidence type="ECO:0000313" key="3">
    <source>
        <dbReference type="Proteomes" id="UP000250266"/>
    </source>
</evidence>
<accession>A0A8E2E0K0</accession>
<dbReference type="EMBL" id="KV745353">
    <property type="protein sequence ID" value="OCK75175.1"/>
    <property type="molecule type" value="Genomic_DNA"/>
</dbReference>
<protein>
    <submittedName>
        <fullName evidence="2">Uncharacterized protein</fullName>
    </submittedName>
</protein>
<gene>
    <name evidence="2" type="ORF">K432DRAFT_177839</name>
</gene>
<feature type="region of interest" description="Disordered" evidence="1">
    <location>
        <begin position="167"/>
        <end position="193"/>
    </location>
</feature>
<dbReference type="PANTHER" id="PTHR42354">
    <property type="entry name" value="C2H2-TYPE DOMAIN-CONTAINING PROTEIN"/>
    <property type="match status" value="1"/>
</dbReference>
<keyword evidence="3" id="KW-1185">Reference proteome</keyword>
<dbReference type="AlphaFoldDB" id="A0A8E2E0K0"/>